<sequence length="617" mass="66403">MGFIEMVQTLALPPEAAGTAEKKALLRWSHPALVAFVYAVVVIVAQLIIHRNLTDYVGPDNDDAMRLVEVRDFLAGQGWFDMMQYRLGLEGGTLMHWSRFIDLPIASLILFFRMFFSPEGAEAAALTVWPLMLVLPLMFFMGLAGRRIAGPQGMHFSLILTAFFVLLSPRFVPGSIDHDNVQLGLVALAVAMLVDESYRPHNFAIAAVALAIQLGIGAETTPFVAVACVSVACLWAWKGEVFAPAAKAFALTLTVAVSAAFFSLVPPRFYSMVTCDNLSLGFYGITSAGCVGLLLSSLFGSRLSRPWRIAILAVNGAFVFATTVALAPQCLRNPLADLDPMLVDLWLSRVTEAQSIISVAHRQPDTLGAFYATGLLAMLICAVRILRGNRASLHAMLVALIAINWMITLVQVRGAEFANLLAIPPLALVIAELRKSYMADTRNLRSVLLYAATLLASVPAVWAVGGALANKGIVNGFMVATPAKAEETSNCASKEALAPIAGLEPGVVAAASNMGAPILRFTPHRTLSGPYHRDPNGMLAELHIGLAEPKQAEVLLREAKVTIVAFCKDDPQVEIMSERAPKGFYAQLSAGRVPVYLEPIAASAASGVQFFRFKPQN</sequence>
<feature type="transmembrane region" description="Helical" evidence="1">
    <location>
        <begin position="281"/>
        <end position="300"/>
    </location>
</feature>
<feature type="transmembrane region" description="Helical" evidence="1">
    <location>
        <begin position="307"/>
        <end position="327"/>
    </location>
</feature>
<evidence type="ECO:0000313" key="2">
    <source>
        <dbReference type="EMBL" id="SCB38676.1"/>
    </source>
</evidence>
<protein>
    <recommendedName>
        <fullName evidence="4">4-amino-4-deoxy-L-arabinose transferase</fullName>
    </recommendedName>
</protein>
<feature type="transmembrane region" description="Helical" evidence="1">
    <location>
        <begin position="249"/>
        <end position="269"/>
    </location>
</feature>
<keyword evidence="1" id="KW-0472">Membrane</keyword>
<evidence type="ECO:0000256" key="1">
    <source>
        <dbReference type="SAM" id="Phobius"/>
    </source>
</evidence>
<proteinExistence type="predicted"/>
<keyword evidence="1" id="KW-1133">Transmembrane helix</keyword>
<dbReference type="STRING" id="410764.GA0061103_5365"/>
<feature type="transmembrane region" description="Helical" evidence="1">
    <location>
        <begin position="32"/>
        <end position="49"/>
    </location>
</feature>
<gene>
    <name evidence="2" type="ORF">GA0061103_5365</name>
</gene>
<reference evidence="3" key="1">
    <citation type="submission" date="2016-08" db="EMBL/GenBank/DDBJ databases">
        <authorList>
            <person name="Varghese N."/>
            <person name="Submissions Spin"/>
        </authorList>
    </citation>
    <scope>NUCLEOTIDE SEQUENCE [LARGE SCALE GENOMIC DNA]</scope>
    <source>
        <strain evidence="3">HAMBI 2975</strain>
    </source>
</reference>
<keyword evidence="1" id="KW-0812">Transmembrane</keyword>
<feature type="transmembrane region" description="Helical" evidence="1">
    <location>
        <begin position="447"/>
        <end position="469"/>
    </location>
</feature>
<feature type="transmembrane region" description="Helical" evidence="1">
    <location>
        <begin position="204"/>
        <end position="237"/>
    </location>
</feature>
<dbReference type="AlphaFoldDB" id="A0A1C3WFM1"/>
<organism evidence="2 3">
    <name type="scientific">Rhizobium multihospitium</name>
    <dbReference type="NCBI Taxonomy" id="410764"/>
    <lineage>
        <taxon>Bacteria</taxon>
        <taxon>Pseudomonadati</taxon>
        <taxon>Pseudomonadota</taxon>
        <taxon>Alphaproteobacteria</taxon>
        <taxon>Hyphomicrobiales</taxon>
        <taxon>Rhizobiaceae</taxon>
        <taxon>Rhizobium/Agrobacterium group</taxon>
        <taxon>Rhizobium</taxon>
    </lineage>
</organism>
<evidence type="ECO:0000313" key="3">
    <source>
        <dbReference type="Proteomes" id="UP000199101"/>
    </source>
</evidence>
<feature type="transmembrane region" description="Helical" evidence="1">
    <location>
        <begin position="417"/>
        <end position="435"/>
    </location>
</feature>
<evidence type="ECO:0008006" key="4">
    <source>
        <dbReference type="Google" id="ProtNLM"/>
    </source>
</evidence>
<keyword evidence="3" id="KW-1185">Reference proteome</keyword>
<name>A0A1C3WFM1_9HYPH</name>
<feature type="transmembrane region" description="Helical" evidence="1">
    <location>
        <begin position="368"/>
        <end position="386"/>
    </location>
</feature>
<accession>A0A1C3WFM1</accession>
<feature type="transmembrane region" description="Helical" evidence="1">
    <location>
        <begin position="123"/>
        <end position="143"/>
    </location>
</feature>
<feature type="transmembrane region" description="Helical" evidence="1">
    <location>
        <begin position="149"/>
        <end position="168"/>
    </location>
</feature>
<feature type="transmembrane region" description="Helical" evidence="1">
    <location>
        <begin position="393"/>
        <end position="411"/>
    </location>
</feature>
<dbReference type="Proteomes" id="UP000199101">
    <property type="component" value="Unassembled WGS sequence"/>
</dbReference>
<dbReference type="EMBL" id="FMAG01000005">
    <property type="protein sequence ID" value="SCB38676.1"/>
    <property type="molecule type" value="Genomic_DNA"/>
</dbReference>